<dbReference type="AlphaFoldDB" id="A0A1Z4BPV5"/>
<comment type="similarity">
    <text evidence="2 6">Belongs to the BI1 family.</text>
</comment>
<dbReference type="RefSeq" id="WP_088594345.1">
    <property type="nucleotide sequence ID" value="NZ_CP022022.1"/>
</dbReference>
<evidence type="ECO:0000313" key="8">
    <source>
        <dbReference type="Proteomes" id="UP000197007"/>
    </source>
</evidence>
<dbReference type="PANTHER" id="PTHR23291:SF50">
    <property type="entry name" value="PROTEIN LIFEGUARD 4"/>
    <property type="match status" value="1"/>
</dbReference>
<feature type="transmembrane region" description="Helical" evidence="6">
    <location>
        <begin position="121"/>
        <end position="140"/>
    </location>
</feature>
<dbReference type="GO" id="GO:0005886">
    <property type="term" value="C:plasma membrane"/>
    <property type="evidence" value="ECO:0007669"/>
    <property type="project" value="TreeGrafter"/>
</dbReference>
<keyword evidence="5 6" id="KW-0472">Membrane</keyword>
<evidence type="ECO:0000256" key="4">
    <source>
        <dbReference type="ARBA" id="ARBA00022989"/>
    </source>
</evidence>
<comment type="subcellular location">
    <subcellularLocation>
        <location evidence="1">Membrane</location>
        <topology evidence="1">Multi-pass membrane protein</topology>
    </subcellularLocation>
</comment>
<name>A0A1Z4BPV5_9FLAO</name>
<dbReference type="KEGG" id="capn:CBG49_09730"/>
<evidence type="ECO:0000256" key="2">
    <source>
        <dbReference type="ARBA" id="ARBA00010350"/>
    </source>
</evidence>
<dbReference type="Proteomes" id="UP000197007">
    <property type="component" value="Chromosome"/>
</dbReference>
<dbReference type="EMBL" id="CP022022">
    <property type="protein sequence ID" value="ASF43336.1"/>
    <property type="molecule type" value="Genomic_DNA"/>
</dbReference>
<protein>
    <submittedName>
        <fullName evidence="7">Permease</fullName>
    </submittedName>
</protein>
<reference evidence="8" key="1">
    <citation type="submission" date="2017-06" db="EMBL/GenBank/DDBJ databases">
        <title>Complete genome sequence of Capnocytophaga sp. KCOM 1579 (=ChDC OS43) isolated from a human refractory periapical abscess lesion.</title>
        <authorList>
            <person name="Kook J.-K."/>
            <person name="Park S.-N."/>
            <person name="Lim Y.K."/>
            <person name="Roh H."/>
        </authorList>
    </citation>
    <scope>NUCLEOTIDE SEQUENCE [LARGE SCALE GENOMIC DNA]</scope>
    <source>
        <strain evidence="8">ChDC OS43</strain>
    </source>
</reference>
<dbReference type="PANTHER" id="PTHR23291">
    <property type="entry name" value="BAX INHIBITOR-RELATED"/>
    <property type="match status" value="1"/>
</dbReference>
<feature type="transmembrane region" description="Helical" evidence="6">
    <location>
        <begin position="54"/>
        <end position="73"/>
    </location>
</feature>
<keyword evidence="4 6" id="KW-1133">Transmembrane helix</keyword>
<feature type="transmembrane region" description="Helical" evidence="6">
    <location>
        <begin position="176"/>
        <end position="198"/>
    </location>
</feature>
<feature type="transmembrane region" description="Helical" evidence="6">
    <location>
        <begin position="146"/>
        <end position="169"/>
    </location>
</feature>
<proteinExistence type="inferred from homology"/>
<accession>A0A1Z4BPV5</accession>
<sequence length="261" mass="29055">MSNNNYNLNNNSNSNNGYNLNFNNNYNTNYQNNNVPELVSYATNIEQATFYRKTYSHVAIALLAFIVVEAILINTVPESLIFSMVSSPFVWLFILGGFWLGSMLANKWTQAQDKSTQYRGLGIYVLLEAIIFLPMIYIAIDLSDGLAIISQAGIITLSLFAGLTAVVFLTRVDFSFLRTVLVVGGFLALGLIVAGALFSFDLGLWFSVAMIALAAGGILYETYNIKNVYSTDQYVAAALQLFSSVMLLFWYVLRILLSRRN</sequence>
<keyword evidence="3 6" id="KW-0812">Transmembrane</keyword>
<feature type="transmembrane region" description="Helical" evidence="6">
    <location>
        <begin position="79"/>
        <end position="100"/>
    </location>
</feature>
<evidence type="ECO:0000256" key="1">
    <source>
        <dbReference type="ARBA" id="ARBA00004141"/>
    </source>
</evidence>
<evidence type="ECO:0000256" key="6">
    <source>
        <dbReference type="RuleBase" id="RU004379"/>
    </source>
</evidence>
<keyword evidence="8" id="KW-1185">Reference proteome</keyword>
<evidence type="ECO:0000256" key="3">
    <source>
        <dbReference type="ARBA" id="ARBA00022692"/>
    </source>
</evidence>
<evidence type="ECO:0000313" key="7">
    <source>
        <dbReference type="EMBL" id="ASF43336.1"/>
    </source>
</evidence>
<gene>
    <name evidence="7" type="ORF">CBG49_09730</name>
</gene>
<dbReference type="InterPro" id="IPR006214">
    <property type="entry name" value="Bax_inhibitor_1-related"/>
</dbReference>
<organism evidence="7 8">
    <name type="scientific">Capnocytophaga endodontalis</name>
    <dbReference type="NCBI Taxonomy" id="2708117"/>
    <lineage>
        <taxon>Bacteria</taxon>
        <taxon>Pseudomonadati</taxon>
        <taxon>Bacteroidota</taxon>
        <taxon>Flavobacteriia</taxon>
        <taxon>Flavobacteriales</taxon>
        <taxon>Flavobacteriaceae</taxon>
        <taxon>Capnocytophaga</taxon>
    </lineage>
</organism>
<feature type="transmembrane region" description="Helical" evidence="6">
    <location>
        <begin position="234"/>
        <end position="253"/>
    </location>
</feature>
<feature type="transmembrane region" description="Helical" evidence="6">
    <location>
        <begin position="204"/>
        <end position="222"/>
    </location>
</feature>
<dbReference type="Pfam" id="PF01027">
    <property type="entry name" value="Bax1-I"/>
    <property type="match status" value="1"/>
</dbReference>
<evidence type="ECO:0000256" key="5">
    <source>
        <dbReference type="ARBA" id="ARBA00023136"/>
    </source>
</evidence>